<organism evidence="6 7">
    <name type="scientific">Vibrio renipiscarius</name>
    <dbReference type="NCBI Taxonomy" id="1461322"/>
    <lineage>
        <taxon>Bacteria</taxon>
        <taxon>Pseudomonadati</taxon>
        <taxon>Pseudomonadota</taxon>
        <taxon>Gammaproteobacteria</taxon>
        <taxon>Vibrionales</taxon>
        <taxon>Vibrionaceae</taxon>
        <taxon>Vibrio</taxon>
    </lineage>
</organism>
<dbReference type="GO" id="GO:0000160">
    <property type="term" value="P:phosphorelay signal transduction system"/>
    <property type="evidence" value="ECO:0007669"/>
    <property type="project" value="InterPro"/>
</dbReference>
<dbReference type="Gene3D" id="3.40.50.2300">
    <property type="match status" value="2"/>
</dbReference>
<dbReference type="GO" id="GO:0005886">
    <property type="term" value="C:plasma membrane"/>
    <property type="evidence" value="ECO:0007669"/>
    <property type="project" value="TreeGrafter"/>
</dbReference>
<accession>A0A0C2NS81</accession>
<keyword evidence="7" id="KW-1185">Reference proteome</keyword>
<reference evidence="6 7" key="1">
    <citation type="submission" date="2014-11" db="EMBL/GenBank/DDBJ databases">
        <title>Draft Genome Sequence of Vibrio piscirenalis strains CECT 8603T and CECT 8604, two marine Gammaproteobacterium isolated from cultured gilthead sea bream (Sparus aurata).</title>
        <authorList>
            <person name="Arahal D.R."/>
            <person name="Rodrigo-Torres L."/>
            <person name="Lucena T."/>
            <person name="Pujalte M.J."/>
        </authorList>
    </citation>
    <scope>NUCLEOTIDE SEQUENCE [LARGE SCALE GENOMIC DNA]</scope>
    <source>
        <strain evidence="6 7">DCR 1-4-2</strain>
    </source>
</reference>
<feature type="domain" description="Response regulatory" evidence="4">
    <location>
        <begin position="4"/>
        <end position="117"/>
    </location>
</feature>
<evidence type="ECO:0000256" key="1">
    <source>
        <dbReference type="ARBA" id="ARBA00012528"/>
    </source>
</evidence>
<sequence length="404" mass="45624">MTNQVLVVEDSLTFRNYLGQLLTQAGYHVFTAQNIAEAQSILNTEPHLLCAVIDYCLPDGQDGEVIELALTYQHKVIVLTALFNPELRQRMLAKGVVDYLLKDNTASVSYILPLIQRLEKNKRHKCLVVDDSVTVRHHISQLLGHQYIATVQAENGQEALAALQVDPDITFVISDHDMPEKDGISMIREIRQHSNDTMMPILGLSGSDDPTLTAQFLKAGANDFLNKPFNPEEFYCRVHQILNMQEATNALYRMANQDSLTGLWNRRYLFNQALSDCEGRCIAMLDIDFFKSVNDTYGHDGGDAVLVRVAKILQLYFPDDLVARFGGEEFCIQACGSLNDFSTRLEHFRQRIEKTAIPYQNSTIHITMSIGVAASDDSLEKQIKLADDRLYLAKEHGRNRLVCR</sequence>
<dbReference type="InterPro" id="IPR011006">
    <property type="entry name" value="CheY-like_superfamily"/>
</dbReference>
<evidence type="ECO:0000256" key="2">
    <source>
        <dbReference type="ARBA" id="ARBA00034247"/>
    </source>
</evidence>
<dbReference type="PANTHER" id="PTHR45138:SF9">
    <property type="entry name" value="DIGUANYLATE CYCLASE DGCM-RELATED"/>
    <property type="match status" value="1"/>
</dbReference>
<evidence type="ECO:0000256" key="3">
    <source>
        <dbReference type="PROSITE-ProRule" id="PRU00169"/>
    </source>
</evidence>
<evidence type="ECO:0000259" key="4">
    <source>
        <dbReference type="PROSITE" id="PS50110"/>
    </source>
</evidence>
<dbReference type="Pfam" id="PF00990">
    <property type="entry name" value="GGDEF"/>
    <property type="match status" value="1"/>
</dbReference>
<dbReference type="InterPro" id="IPR029787">
    <property type="entry name" value="Nucleotide_cyclase"/>
</dbReference>
<protein>
    <recommendedName>
        <fullName evidence="1">diguanylate cyclase</fullName>
        <ecNumber evidence="1">2.7.7.65</ecNumber>
    </recommendedName>
</protein>
<dbReference type="InterPro" id="IPR043128">
    <property type="entry name" value="Rev_trsase/Diguanyl_cyclase"/>
</dbReference>
<feature type="modified residue" description="4-aspartylphosphate" evidence="3">
    <location>
        <position position="54"/>
    </location>
</feature>
<dbReference type="GO" id="GO:0043709">
    <property type="term" value="P:cell adhesion involved in single-species biofilm formation"/>
    <property type="evidence" value="ECO:0007669"/>
    <property type="project" value="TreeGrafter"/>
</dbReference>
<gene>
    <name evidence="6" type="ORF">OJ16_03350</name>
</gene>
<dbReference type="PROSITE" id="PS50887">
    <property type="entry name" value="GGDEF"/>
    <property type="match status" value="1"/>
</dbReference>
<dbReference type="PANTHER" id="PTHR45138">
    <property type="entry name" value="REGULATORY COMPONENTS OF SENSORY TRANSDUCTION SYSTEM"/>
    <property type="match status" value="1"/>
</dbReference>
<dbReference type="CDD" id="cd01949">
    <property type="entry name" value="GGDEF"/>
    <property type="match status" value="1"/>
</dbReference>
<dbReference type="SUPFAM" id="SSF52172">
    <property type="entry name" value="CheY-like"/>
    <property type="match status" value="2"/>
</dbReference>
<dbReference type="STRING" id="1461322.OJ16_03350"/>
<keyword evidence="3" id="KW-0597">Phosphoprotein</keyword>
<dbReference type="Gene3D" id="3.30.70.270">
    <property type="match status" value="1"/>
</dbReference>
<name>A0A0C2NS81_9VIBR</name>
<feature type="domain" description="GGDEF" evidence="5">
    <location>
        <begin position="278"/>
        <end position="404"/>
    </location>
</feature>
<dbReference type="SMART" id="SM00267">
    <property type="entry name" value="GGDEF"/>
    <property type="match status" value="1"/>
</dbReference>
<dbReference type="RefSeq" id="WP_040987447.1">
    <property type="nucleotide sequence ID" value="NZ_JTKH01000006.1"/>
</dbReference>
<accession>A0A0C2KDY9</accession>
<dbReference type="InterPro" id="IPR050469">
    <property type="entry name" value="Diguanylate_Cyclase"/>
</dbReference>
<feature type="domain" description="Response regulatory" evidence="4">
    <location>
        <begin position="125"/>
        <end position="242"/>
    </location>
</feature>
<comment type="catalytic activity">
    <reaction evidence="2">
        <text>2 GTP = 3',3'-c-di-GMP + 2 diphosphate</text>
        <dbReference type="Rhea" id="RHEA:24898"/>
        <dbReference type="ChEBI" id="CHEBI:33019"/>
        <dbReference type="ChEBI" id="CHEBI:37565"/>
        <dbReference type="ChEBI" id="CHEBI:58805"/>
        <dbReference type="EC" id="2.7.7.65"/>
    </reaction>
</comment>
<dbReference type="SUPFAM" id="SSF55073">
    <property type="entry name" value="Nucleotide cyclase"/>
    <property type="match status" value="1"/>
</dbReference>
<evidence type="ECO:0000313" key="7">
    <source>
        <dbReference type="Proteomes" id="UP000031672"/>
    </source>
</evidence>
<dbReference type="GO" id="GO:0052621">
    <property type="term" value="F:diguanylate cyclase activity"/>
    <property type="evidence" value="ECO:0007669"/>
    <property type="project" value="UniProtKB-EC"/>
</dbReference>
<evidence type="ECO:0000313" key="6">
    <source>
        <dbReference type="EMBL" id="KII80368.1"/>
    </source>
</evidence>
<dbReference type="PROSITE" id="PS50110">
    <property type="entry name" value="RESPONSE_REGULATORY"/>
    <property type="match status" value="2"/>
</dbReference>
<dbReference type="EC" id="2.7.7.65" evidence="1"/>
<dbReference type="Proteomes" id="UP000031672">
    <property type="component" value="Unassembled WGS sequence"/>
</dbReference>
<dbReference type="AlphaFoldDB" id="A0A0C2NS81"/>
<dbReference type="SMART" id="SM00448">
    <property type="entry name" value="REC"/>
    <property type="match status" value="2"/>
</dbReference>
<evidence type="ECO:0000259" key="5">
    <source>
        <dbReference type="PROSITE" id="PS50887"/>
    </source>
</evidence>
<dbReference type="InterPro" id="IPR001789">
    <property type="entry name" value="Sig_transdc_resp-reg_receiver"/>
</dbReference>
<dbReference type="GO" id="GO:1902201">
    <property type="term" value="P:negative regulation of bacterial-type flagellum-dependent cell motility"/>
    <property type="evidence" value="ECO:0007669"/>
    <property type="project" value="TreeGrafter"/>
</dbReference>
<dbReference type="InterPro" id="IPR000160">
    <property type="entry name" value="GGDEF_dom"/>
</dbReference>
<proteinExistence type="predicted"/>
<comment type="caution">
    <text evidence="6">The sequence shown here is derived from an EMBL/GenBank/DDBJ whole genome shotgun (WGS) entry which is preliminary data.</text>
</comment>
<feature type="modified residue" description="4-aspartylphosphate" evidence="3">
    <location>
        <position position="175"/>
    </location>
</feature>
<dbReference type="NCBIfam" id="TIGR00254">
    <property type="entry name" value="GGDEF"/>
    <property type="match status" value="1"/>
</dbReference>
<dbReference type="Pfam" id="PF00072">
    <property type="entry name" value="Response_reg"/>
    <property type="match status" value="2"/>
</dbReference>
<dbReference type="OrthoDB" id="9812260at2"/>
<dbReference type="EMBL" id="JTKH01000006">
    <property type="protein sequence ID" value="KII80368.1"/>
    <property type="molecule type" value="Genomic_DNA"/>
</dbReference>